<evidence type="ECO:0000259" key="8">
    <source>
        <dbReference type="Pfam" id="PF20684"/>
    </source>
</evidence>
<keyword evidence="3 7" id="KW-1133">Transmembrane helix</keyword>
<dbReference type="PANTHER" id="PTHR33048">
    <property type="entry name" value="PTH11-LIKE INTEGRAL MEMBRANE PROTEIN (AFU_ORTHOLOGUE AFUA_5G11245)"/>
    <property type="match status" value="1"/>
</dbReference>
<name>A0A5N6JZB2_MONLA</name>
<evidence type="ECO:0000256" key="3">
    <source>
        <dbReference type="ARBA" id="ARBA00022989"/>
    </source>
</evidence>
<organism evidence="9 10">
    <name type="scientific">Monilinia laxa</name>
    <name type="common">Brown rot fungus</name>
    <name type="synonym">Sclerotinia laxa</name>
    <dbReference type="NCBI Taxonomy" id="61186"/>
    <lineage>
        <taxon>Eukaryota</taxon>
        <taxon>Fungi</taxon>
        <taxon>Dikarya</taxon>
        <taxon>Ascomycota</taxon>
        <taxon>Pezizomycotina</taxon>
        <taxon>Leotiomycetes</taxon>
        <taxon>Helotiales</taxon>
        <taxon>Sclerotiniaceae</taxon>
        <taxon>Monilinia</taxon>
    </lineage>
</organism>
<evidence type="ECO:0000256" key="6">
    <source>
        <dbReference type="SAM" id="MobiDB-lite"/>
    </source>
</evidence>
<evidence type="ECO:0000256" key="2">
    <source>
        <dbReference type="ARBA" id="ARBA00022692"/>
    </source>
</evidence>
<gene>
    <name evidence="9" type="ORF">EYC80_006699</name>
</gene>
<accession>A0A5N6JZB2</accession>
<keyword evidence="10" id="KW-1185">Reference proteome</keyword>
<evidence type="ECO:0000256" key="1">
    <source>
        <dbReference type="ARBA" id="ARBA00004141"/>
    </source>
</evidence>
<sequence length="382" mass="42855">MSTSTSASSEMATVQPTKVDMQTFLGVIWGGFAIAATCMALRTFSRIKTFKSLYNDDIFAFLALALALASAILWQIHAQEMFDLMAVSAQIKMPGADFVARSEAYSKASGVVIVLFYSTLWSVKFSFLLFIRRLGSHVAKVEYLWWPITVFAMCTYFACIGTIQYHCLFVPLTTIETKCTTDSAVNFQQITLKLNCVWDVLTDALIIVLPISMLWGTQMRMKRKITFGIIFSLALITIIFAIVRTTVVSSLTRMPDTSWLYMWSAIETTIAIVVVCLASIRGLFSKEEGTKPSKYTPPKISEIYLRNNKRNRLRGAIDTLTARGTYVRAGDSNNQSPTDGGSSVTSEQHILPLDTVRVKQRYEVTHELAVTPDRERTYHEQV</sequence>
<evidence type="ECO:0000256" key="5">
    <source>
        <dbReference type="ARBA" id="ARBA00038359"/>
    </source>
</evidence>
<proteinExistence type="inferred from homology"/>
<feature type="transmembrane region" description="Helical" evidence="7">
    <location>
        <begin position="143"/>
        <end position="163"/>
    </location>
</feature>
<keyword evidence="4 7" id="KW-0472">Membrane</keyword>
<feature type="compositionally biased region" description="Polar residues" evidence="6">
    <location>
        <begin position="331"/>
        <end position="348"/>
    </location>
</feature>
<feature type="transmembrane region" description="Helical" evidence="7">
    <location>
        <begin position="259"/>
        <end position="284"/>
    </location>
</feature>
<feature type="transmembrane region" description="Helical" evidence="7">
    <location>
        <begin position="197"/>
        <end position="215"/>
    </location>
</feature>
<feature type="domain" description="Rhodopsin" evidence="8">
    <location>
        <begin position="41"/>
        <end position="286"/>
    </location>
</feature>
<protein>
    <recommendedName>
        <fullName evidence="8">Rhodopsin domain-containing protein</fullName>
    </recommendedName>
</protein>
<dbReference type="Pfam" id="PF20684">
    <property type="entry name" value="Fung_rhodopsin"/>
    <property type="match status" value="1"/>
</dbReference>
<reference evidence="9 10" key="1">
    <citation type="submission" date="2019-06" db="EMBL/GenBank/DDBJ databases">
        <title>Genome Sequence of the Brown Rot Fungal Pathogen Monilinia laxa.</title>
        <authorList>
            <person name="De Miccolis Angelini R.M."/>
            <person name="Landi L."/>
            <person name="Abate D."/>
            <person name="Pollastro S."/>
            <person name="Romanazzi G."/>
            <person name="Faretra F."/>
        </authorList>
    </citation>
    <scope>NUCLEOTIDE SEQUENCE [LARGE SCALE GENOMIC DNA]</scope>
    <source>
        <strain evidence="9 10">Mlax316</strain>
    </source>
</reference>
<comment type="subcellular location">
    <subcellularLocation>
        <location evidence="1">Membrane</location>
        <topology evidence="1">Multi-pass membrane protein</topology>
    </subcellularLocation>
</comment>
<dbReference type="AlphaFoldDB" id="A0A5N6JZB2"/>
<dbReference type="InterPro" id="IPR052337">
    <property type="entry name" value="SAT4-like"/>
</dbReference>
<feature type="transmembrane region" description="Helical" evidence="7">
    <location>
        <begin position="57"/>
        <end position="76"/>
    </location>
</feature>
<comment type="similarity">
    <text evidence="5">Belongs to the SAT4 family.</text>
</comment>
<keyword evidence="2 7" id="KW-0812">Transmembrane</keyword>
<dbReference type="PANTHER" id="PTHR33048:SF47">
    <property type="entry name" value="INTEGRAL MEMBRANE PROTEIN-RELATED"/>
    <property type="match status" value="1"/>
</dbReference>
<dbReference type="Proteomes" id="UP000326757">
    <property type="component" value="Unassembled WGS sequence"/>
</dbReference>
<dbReference type="InterPro" id="IPR049326">
    <property type="entry name" value="Rhodopsin_dom_fungi"/>
</dbReference>
<feature type="transmembrane region" description="Helical" evidence="7">
    <location>
        <begin position="24"/>
        <end position="45"/>
    </location>
</feature>
<evidence type="ECO:0000256" key="7">
    <source>
        <dbReference type="SAM" id="Phobius"/>
    </source>
</evidence>
<comment type="caution">
    <text evidence="9">The sequence shown here is derived from an EMBL/GenBank/DDBJ whole genome shotgun (WGS) entry which is preliminary data.</text>
</comment>
<feature type="transmembrane region" description="Helical" evidence="7">
    <location>
        <begin position="227"/>
        <end position="247"/>
    </location>
</feature>
<evidence type="ECO:0000256" key="4">
    <source>
        <dbReference type="ARBA" id="ARBA00023136"/>
    </source>
</evidence>
<feature type="region of interest" description="Disordered" evidence="6">
    <location>
        <begin position="327"/>
        <end position="349"/>
    </location>
</feature>
<dbReference type="OrthoDB" id="444631at2759"/>
<dbReference type="EMBL" id="VIGI01000010">
    <property type="protein sequence ID" value="KAB8294737.1"/>
    <property type="molecule type" value="Genomic_DNA"/>
</dbReference>
<evidence type="ECO:0000313" key="9">
    <source>
        <dbReference type="EMBL" id="KAB8294737.1"/>
    </source>
</evidence>
<evidence type="ECO:0000313" key="10">
    <source>
        <dbReference type="Proteomes" id="UP000326757"/>
    </source>
</evidence>
<dbReference type="GO" id="GO:0016020">
    <property type="term" value="C:membrane"/>
    <property type="evidence" value="ECO:0007669"/>
    <property type="project" value="UniProtKB-SubCell"/>
</dbReference>
<feature type="transmembrane region" description="Helical" evidence="7">
    <location>
        <begin position="108"/>
        <end position="131"/>
    </location>
</feature>